<dbReference type="InterPro" id="IPR001304">
    <property type="entry name" value="C-type_lectin-like"/>
</dbReference>
<dbReference type="PROSITE" id="PS50041">
    <property type="entry name" value="C_TYPE_LECTIN_2"/>
    <property type="match status" value="1"/>
</dbReference>
<evidence type="ECO:0000313" key="7">
    <source>
        <dbReference type="RefSeq" id="XP_026074860.1"/>
    </source>
</evidence>
<keyword evidence="2" id="KW-1015">Disulfide bond</keyword>
<evidence type="ECO:0000256" key="4">
    <source>
        <dbReference type="SAM" id="Coils"/>
    </source>
</evidence>
<dbReference type="Pfam" id="PF00059">
    <property type="entry name" value="Lectin_C"/>
    <property type="match status" value="1"/>
</dbReference>
<reference evidence="7" key="1">
    <citation type="submission" date="2025-08" db="UniProtKB">
        <authorList>
            <consortium name="RefSeq"/>
        </authorList>
    </citation>
    <scope>IDENTIFICATION</scope>
    <source>
        <strain evidence="7">Wakin</strain>
        <tissue evidence="7">Muscle</tissue>
    </source>
</reference>
<organism evidence="6 7">
    <name type="scientific">Carassius auratus</name>
    <name type="common">Goldfish</name>
    <dbReference type="NCBI Taxonomy" id="7957"/>
    <lineage>
        <taxon>Eukaryota</taxon>
        <taxon>Metazoa</taxon>
        <taxon>Chordata</taxon>
        <taxon>Craniata</taxon>
        <taxon>Vertebrata</taxon>
        <taxon>Euteleostomi</taxon>
        <taxon>Actinopterygii</taxon>
        <taxon>Neopterygii</taxon>
        <taxon>Teleostei</taxon>
        <taxon>Ostariophysi</taxon>
        <taxon>Cypriniformes</taxon>
        <taxon>Cyprinidae</taxon>
        <taxon>Cyprininae</taxon>
        <taxon>Carassius</taxon>
    </lineage>
</organism>
<dbReference type="Gene3D" id="3.10.100.10">
    <property type="entry name" value="Mannose-Binding Protein A, subunit A"/>
    <property type="match status" value="1"/>
</dbReference>
<accession>A0A6P6KRF8</accession>
<sequence>MDSVRIRNYRTAVVCLVLLCVLLLTAVIVLCVTLTQERQQLISKNENLTNEREQLTHKNTNLTNEREQLILKNTNLTNERDQLRSELQIVDGWINYQLSFYYMSNETRSWTESRRYCTERGADLIIINNKEENDFVKTMFDKTTVYIGLTDNEVEGRWKWVDGYGVLDSQMDT</sequence>
<evidence type="ECO:0000313" key="6">
    <source>
        <dbReference type="Proteomes" id="UP000515129"/>
    </source>
</evidence>
<feature type="domain" description="C-type lectin" evidence="5">
    <location>
        <begin position="96"/>
        <end position="163"/>
    </location>
</feature>
<dbReference type="Proteomes" id="UP000515129">
    <property type="component" value="Chromosome 35"/>
</dbReference>
<dbReference type="InterPro" id="IPR052309">
    <property type="entry name" value="C-type_Lectin_Domain_Fam1"/>
</dbReference>
<feature type="coiled-coil region" evidence="4">
    <location>
        <begin position="31"/>
        <end position="86"/>
    </location>
</feature>
<dbReference type="GeneID" id="113053896"/>
<gene>
    <name evidence="7" type="primary">LOC113053896</name>
</gene>
<keyword evidence="4" id="KW-0175">Coiled coil</keyword>
<protein>
    <submittedName>
        <fullName evidence="7">Asialoglycoprotein receptor 1-like</fullName>
    </submittedName>
</protein>
<dbReference type="KEGG" id="caua:113053896"/>
<evidence type="ECO:0000256" key="3">
    <source>
        <dbReference type="ARBA" id="ARBA00023180"/>
    </source>
</evidence>
<dbReference type="Gene3D" id="1.20.5.400">
    <property type="match status" value="1"/>
</dbReference>
<dbReference type="RefSeq" id="XP_026074860.1">
    <property type="nucleotide sequence ID" value="XM_026219075.1"/>
</dbReference>
<proteinExistence type="predicted"/>
<dbReference type="AlphaFoldDB" id="A0A6P6KRF8"/>
<dbReference type="InterPro" id="IPR016187">
    <property type="entry name" value="CTDL_fold"/>
</dbReference>
<evidence type="ECO:0000256" key="2">
    <source>
        <dbReference type="ARBA" id="ARBA00023157"/>
    </source>
</evidence>
<evidence type="ECO:0000256" key="1">
    <source>
        <dbReference type="ARBA" id="ARBA00022734"/>
    </source>
</evidence>
<dbReference type="InterPro" id="IPR016186">
    <property type="entry name" value="C-type_lectin-like/link_sf"/>
</dbReference>
<keyword evidence="1" id="KW-0430">Lectin</keyword>
<keyword evidence="6" id="KW-1185">Reference proteome</keyword>
<keyword evidence="3" id="KW-0325">Glycoprotein</keyword>
<evidence type="ECO:0000259" key="5">
    <source>
        <dbReference type="PROSITE" id="PS50041"/>
    </source>
</evidence>
<dbReference type="PANTHER" id="PTHR46490">
    <property type="entry name" value="C-TYPE LECTIN DOMAIN FAMILY 12 MEMBER A-RELATED"/>
    <property type="match status" value="1"/>
</dbReference>
<dbReference type="GO" id="GO:0030246">
    <property type="term" value="F:carbohydrate binding"/>
    <property type="evidence" value="ECO:0007669"/>
    <property type="project" value="UniProtKB-KW"/>
</dbReference>
<dbReference type="OrthoDB" id="8950604at2759"/>
<dbReference type="PANTHER" id="PTHR46490:SF6">
    <property type="entry name" value="ASIALOGLYCOPROTEIN RECEPTOR 1-LIKE-RELATED"/>
    <property type="match status" value="1"/>
</dbReference>
<name>A0A6P6KRF8_CARAU</name>
<dbReference type="SUPFAM" id="SSF56436">
    <property type="entry name" value="C-type lectin-like"/>
    <property type="match status" value="1"/>
</dbReference>